<evidence type="ECO:0000256" key="5">
    <source>
        <dbReference type="ARBA" id="ARBA00022989"/>
    </source>
</evidence>
<keyword evidence="10" id="KW-1185">Reference proteome</keyword>
<feature type="transmembrane region" description="Helical" evidence="7">
    <location>
        <begin position="420"/>
        <end position="442"/>
    </location>
</feature>
<evidence type="ECO:0000313" key="9">
    <source>
        <dbReference type="EMBL" id="KAK8885376.1"/>
    </source>
</evidence>
<dbReference type="InterPro" id="IPR004240">
    <property type="entry name" value="EMP70"/>
</dbReference>
<comment type="similarity">
    <text evidence="2 7">Belongs to the nonaspanin (TM9SF) (TC 9.A.2) family.</text>
</comment>
<sequence>MILLFLLCFISFSRSYQKNDIIIAYANKIGPENDPIESYSPDYFFLNQLGVNRKNSKKSIDDMFFGNNFQDVGFHMAFQKNYQNHFFTEITLTSEKIDVLDRIIRNDYLVQLSIDDLPCWYHIGSFIDGTSQIYQKINFEIHYNNFKIIEAKASSANLTSLTISSPITMSYSVTWKKTDRKYSDRLQLYSNDEFFKNSIHKYALINSGLLCFLLILLVALLFNNIMSRDYNHLAQEAAFDGFEVEINTEKGWKALHGDVFRPPKHLSFLSMICGSGVHFFIFFILFSVLYSKGNSSPFSFGLLIYTITAPFSGFAAVTFGRVFEVTKWLRLAFGSAFITPTGYILMLIFRWLISKGSGLSYSISLYYLIILLFLFIIIIVPLNGLGGYIAIKLKLFEMSKCEVSLVPRQITRLPFYLNSLFLEAVTGLVCTSSIIIEVYYMLSGMFHTVGNYLWSYLVISLIIFTIVVGCSSILSNYLILQSENHHWQWPAFIAPASTGFYVFLYSIYYLITKTNIHGISLIILYFVYTSCFSLALALLAGGIGYSACNVFVHKIFANLKLD</sequence>
<feature type="transmembrane region" description="Helical" evidence="7">
    <location>
        <begin position="491"/>
        <end position="511"/>
    </location>
</feature>
<comment type="caution">
    <text evidence="9">The sequence shown here is derived from an EMBL/GenBank/DDBJ whole genome shotgun (WGS) entry which is preliminary data.</text>
</comment>
<feature type="transmembrane region" description="Helical" evidence="7">
    <location>
        <begin position="331"/>
        <end position="353"/>
    </location>
</feature>
<keyword evidence="3 7" id="KW-0812">Transmembrane</keyword>
<feature type="transmembrane region" description="Helical" evidence="7">
    <location>
        <begin position="302"/>
        <end position="319"/>
    </location>
</feature>
<feature type="chain" id="PRO_5046695130" description="Transmembrane 9 superfamily member" evidence="8">
    <location>
        <begin position="16"/>
        <end position="562"/>
    </location>
</feature>
<feature type="transmembrane region" description="Helical" evidence="7">
    <location>
        <begin position="268"/>
        <end position="290"/>
    </location>
</feature>
<dbReference type="PANTHER" id="PTHR10766:SF177">
    <property type="entry name" value="TRANSMEMBRANE 9 SUPERFAMILY MEMBER 1"/>
    <property type="match status" value="1"/>
</dbReference>
<feature type="transmembrane region" description="Helical" evidence="7">
    <location>
        <begin position="523"/>
        <end position="552"/>
    </location>
</feature>
<feature type="transmembrane region" description="Helical" evidence="7">
    <location>
        <begin position="202"/>
        <end position="222"/>
    </location>
</feature>
<evidence type="ECO:0000313" key="10">
    <source>
        <dbReference type="Proteomes" id="UP001470230"/>
    </source>
</evidence>
<evidence type="ECO:0000256" key="2">
    <source>
        <dbReference type="ARBA" id="ARBA00005227"/>
    </source>
</evidence>
<proteinExistence type="inferred from homology"/>
<protein>
    <recommendedName>
        <fullName evidence="7">Transmembrane 9 superfamily member</fullName>
    </recommendedName>
</protein>
<evidence type="ECO:0000256" key="6">
    <source>
        <dbReference type="ARBA" id="ARBA00023136"/>
    </source>
</evidence>
<reference evidence="9 10" key="1">
    <citation type="submission" date="2024-04" db="EMBL/GenBank/DDBJ databases">
        <title>Tritrichomonas musculus Genome.</title>
        <authorList>
            <person name="Alves-Ferreira E."/>
            <person name="Grigg M."/>
            <person name="Lorenzi H."/>
            <person name="Galac M."/>
        </authorList>
    </citation>
    <scope>NUCLEOTIDE SEQUENCE [LARGE SCALE GENOMIC DNA]</scope>
    <source>
        <strain evidence="9 10">EAF2021</strain>
    </source>
</reference>
<organism evidence="9 10">
    <name type="scientific">Tritrichomonas musculus</name>
    <dbReference type="NCBI Taxonomy" id="1915356"/>
    <lineage>
        <taxon>Eukaryota</taxon>
        <taxon>Metamonada</taxon>
        <taxon>Parabasalia</taxon>
        <taxon>Tritrichomonadida</taxon>
        <taxon>Tritrichomonadidae</taxon>
        <taxon>Tritrichomonas</taxon>
    </lineage>
</organism>
<evidence type="ECO:0000256" key="4">
    <source>
        <dbReference type="ARBA" id="ARBA00022729"/>
    </source>
</evidence>
<keyword evidence="5 7" id="KW-1133">Transmembrane helix</keyword>
<comment type="subcellular location">
    <subcellularLocation>
        <location evidence="1">Membrane</location>
        <topology evidence="1">Multi-pass membrane protein</topology>
    </subcellularLocation>
</comment>
<dbReference type="PANTHER" id="PTHR10766">
    <property type="entry name" value="TRANSMEMBRANE 9 SUPERFAMILY PROTEIN"/>
    <property type="match status" value="1"/>
</dbReference>
<dbReference type="Proteomes" id="UP001470230">
    <property type="component" value="Unassembled WGS sequence"/>
</dbReference>
<feature type="transmembrane region" description="Helical" evidence="7">
    <location>
        <begin position="454"/>
        <end position="479"/>
    </location>
</feature>
<name>A0ABR2K371_9EUKA</name>
<accession>A0ABR2K371</accession>
<evidence type="ECO:0000256" key="8">
    <source>
        <dbReference type="SAM" id="SignalP"/>
    </source>
</evidence>
<evidence type="ECO:0000256" key="3">
    <source>
        <dbReference type="ARBA" id="ARBA00022692"/>
    </source>
</evidence>
<feature type="signal peptide" evidence="8">
    <location>
        <begin position="1"/>
        <end position="15"/>
    </location>
</feature>
<keyword evidence="6 7" id="KW-0472">Membrane</keyword>
<evidence type="ECO:0000256" key="7">
    <source>
        <dbReference type="RuleBase" id="RU363079"/>
    </source>
</evidence>
<dbReference type="EMBL" id="JAPFFF010000007">
    <property type="protein sequence ID" value="KAK8885376.1"/>
    <property type="molecule type" value="Genomic_DNA"/>
</dbReference>
<gene>
    <name evidence="9" type="ORF">M9Y10_040824</name>
</gene>
<feature type="transmembrane region" description="Helical" evidence="7">
    <location>
        <begin position="365"/>
        <end position="391"/>
    </location>
</feature>
<evidence type="ECO:0000256" key="1">
    <source>
        <dbReference type="ARBA" id="ARBA00004141"/>
    </source>
</evidence>
<dbReference type="Pfam" id="PF02990">
    <property type="entry name" value="EMP70"/>
    <property type="match status" value="1"/>
</dbReference>
<keyword evidence="4 8" id="KW-0732">Signal</keyword>